<proteinExistence type="predicted"/>
<comment type="caution">
    <text evidence="3">The sequence shown here is derived from an EMBL/GenBank/DDBJ whole genome shotgun (WGS) entry which is preliminary data.</text>
</comment>
<dbReference type="SMART" id="SM00226">
    <property type="entry name" value="LMWPc"/>
    <property type="match status" value="1"/>
</dbReference>
<dbReference type="AlphaFoldDB" id="A0A7X2TGR5"/>
<dbReference type="RefSeq" id="WP_154505078.1">
    <property type="nucleotide sequence ID" value="NZ_VUMN01000021.1"/>
</dbReference>
<sequence>MNKPRIAFICVHNSCRSQIAEALARQMAPEVLDSCSAGTNISGGINPDAIRLMKEMFGIDLIHAGQYPKMLSELPAIDIVVTMGCGVQCPNLPCRERYAWEILDPSGMEDEAFLRSIAKIQKELQHLLQESPLLQEYRNEKR</sequence>
<gene>
    <name evidence="3" type="ORF">FYJ51_08855</name>
</gene>
<dbReference type="GO" id="GO:0046685">
    <property type="term" value="P:response to arsenic-containing substance"/>
    <property type="evidence" value="ECO:0007669"/>
    <property type="project" value="UniProtKB-KW"/>
</dbReference>
<dbReference type="Proteomes" id="UP000461880">
    <property type="component" value="Unassembled WGS sequence"/>
</dbReference>
<keyword evidence="4" id="KW-1185">Reference proteome</keyword>
<feature type="domain" description="Phosphotyrosine protein phosphatase I" evidence="2">
    <location>
        <begin position="4"/>
        <end position="130"/>
    </location>
</feature>
<dbReference type="PANTHER" id="PTHR43428:SF1">
    <property type="entry name" value="ARSENATE REDUCTASE"/>
    <property type="match status" value="1"/>
</dbReference>
<organism evidence="3 4">
    <name type="scientific">Stecheria intestinalis</name>
    <dbReference type="NCBI Taxonomy" id="2606630"/>
    <lineage>
        <taxon>Bacteria</taxon>
        <taxon>Bacillati</taxon>
        <taxon>Bacillota</taxon>
        <taxon>Erysipelotrichia</taxon>
        <taxon>Erysipelotrichales</taxon>
        <taxon>Erysipelotrichaceae</taxon>
        <taxon>Stecheria</taxon>
    </lineage>
</organism>
<evidence type="ECO:0000259" key="2">
    <source>
        <dbReference type="SMART" id="SM00226"/>
    </source>
</evidence>
<name>A0A7X2TGR5_9FIRM</name>
<accession>A0A7X2TGR5</accession>
<dbReference type="EMBL" id="VUMN01000021">
    <property type="protein sequence ID" value="MSS59013.1"/>
    <property type="molecule type" value="Genomic_DNA"/>
</dbReference>
<evidence type="ECO:0000313" key="3">
    <source>
        <dbReference type="EMBL" id="MSS59013.1"/>
    </source>
</evidence>
<dbReference type="PANTHER" id="PTHR43428">
    <property type="entry name" value="ARSENATE REDUCTASE"/>
    <property type="match status" value="1"/>
</dbReference>
<dbReference type="Pfam" id="PF01451">
    <property type="entry name" value="LMWPc"/>
    <property type="match status" value="1"/>
</dbReference>
<reference evidence="3 4" key="1">
    <citation type="submission" date="2019-08" db="EMBL/GenBank/DDBJ databases">
        <title>In-depth cultivation of the pig gut microbiome towards novel bacterial diversity and tailored functional studies.</title>
        <authorList>
            <person name="Wylensek D."/>
            <person name="Hitch T.C.A."/>
            <person name="Clavel T."/>
        </authorList>
    </citation>
    <scope>NUCLEOTIDE SEQUENCE [LARGE SCALE GENOMIC DNA]</scope>
    <source>
        <strain evidence="3 4">Oil+RF-744-GAM-WT-6</strain>
    </source>
</reference>
<dbReference type="InterPro" id="IPR023485">
    <property type="entry name" value="Ptyr_pPase"/>
</dbReference>
<dbReference type="Gene3D" id="3.40.50.2300">
    <property type="match status" value="1"/>
</dbReference>
<protein>
    <submittedName>
        <fullName evidence="3">Arsenate reductase ArsC</fullName>
    </submittedName>
</protein>
<evidence type="ECO:0000256" key="1">
    <source>
        <dbReference type="ARBA" id="ARBA00022849"/>
    </source>
</evidence>
<evidence type="ECO:0000313" key="4">
    <source>
        <dbReference type="Proteomes" id="UP000461880"/>
    </source>
</evidence>
<dbReference type="SUPFAM" id="SSF52788">
    <property type="entry name" value="Phosphotyrosine protein phosphatases I"/>
    <property type="match status" value="1"/>
</dbReference>
<keyword evidence="1" id="KW-0059">Arsenical resistance</keyword>
<dbReference type="InterPro" id="IPR036196">
    <property type="entry name" value="Ptyr_pPase_sf"/>
</dbReference>